<protein>
    <submittedName>
        <fullName evidence="2">ATP-binding protein</fullName>
    </submittedName>
</protein>
<comment type="caution">
    <text evidence="2">The sequence shown here is derived from an EMBL/GenBank/DDBJ whole genome shotgun (WGS) entry which is preliminary data.</text>
</comment>
<dbReference type="InterPro" id="IPR007421">
    <property type="entry name" value="Schlafen_AlbA_2_dom"/>
</dbReference>
<evidence type="ECO:0000313" key="7">
    <source>
        <dbReference type="Proteomes" id="UP001267003"/>
    </source>
</evidence>
<feature type="domain" description="Schlafen AlbA-2" evidence="1">
    <location>
        <begin position="7"/>
        <end position="47"/>
    </location>
</feature>
<reference evidence="4 6" key="2">
    <citation type="submission" date="2018-10" db="EMBL/GenBank/DDBJ databases">
        <title>Genome sequences of five Lactobacillus pentosus strains isolated from brines of traditionally fermented spanish-style green table olives and differences between them.</title>
        <authorList>
            <person name="Jimenez Diaz R."/>
        </authorList>
    </citation>
    <scope>NUCLEOTIDE SEQUENCE [LARGE SCALE GENOMIC DNA]</scope>
    <source>
        <strain evidence="4 6">IG8</strain>
    </source>
</reference>
<evidence type="ECO:0000313" key="2">
    <source>
        <dbReference type="EMBL" id="MDT6990527.1"/>
    </source>
</evidence>
<reference evidence="2" key="3">
    <citation type="submission" date="2023-08" db="EMBL/GenBank/DDBJ databases">
        <authorList>
            <person name="Page C.A."/>
            <person name="Perez-Diaz I.M."/>
        </authorList>
    </citation>
    <scope>NUCLEOTIDE SEQUENCE</scope>
    <source>
        <strain evidence="2">7.8.46</strain>
    </source>
</reference>
<dbReference type="Pfam" id="PF04326">
    <property type="entry name" value="SLFN_AlbA_2"/>
    <property type="match status" value="1"/>
</dbReference>
<accession>A0A2S9VH39</accession>
<dbReference type="RefSeq" id="WP_105922679.1">
    <property type="nucleotide sequence ID" value="NZ_CP104714.1"/>
</dbReference>
<sequence>MEKLHIENAHLEYKKASNSVSSDRWGTVSAFASTDGGIIILGVTETNK</sequence>
<reference evidence="3 5" key="1">
    <citation type="submission" date="2018-03" db="EMBL/GenBank/DDBJ databases">
        <title>Draft Genome Sequences of six Lactobacillus pentosus Strains Isolated from Brines of Traditionally Fermented Spanish-Style Green Table Olives.</title>
        <authorList>
            <person name="Calero-Delgado B."/>
            <person name="Martin-Platero A.M."/>
            <person name="Perez-Pulido A.J."/>
            <person name="Benitez-Cabello A."/>
            <person name="Casimiro-Soriguer C.S."/>
            <person name="Martinez-Bueno M."/>
            <person name="Arroyo-Lopez F.N."/>
            <person name="Rodriguez-Gomez F."/>
            <person name="Bautista-Gallego J."/>
            <person name="Garrido-Fernandez A."/>
            <person name="Jimenez-Diaz R."/>
        </authorList>
    </citation>
    <scope>NUCLEOTIDE SEQUENCE [LARGE SCALE GENOMIC DNA]</scope>
    <source>
        <strain evidence="3 5">IG2</strain>
    </source>
</reference>
<dbReference type="Proteomes" id="UP000238378">
    <property type="component" value="Unassembled WGS sequence"/>
</dbReference>
<dbReference type="Gene3D" id="3.30.950.30">
    <property type="entry name" value="Schlafen, AAA domain"/>
    <property type="match status" value="1"/>
</dbReference>
<dbReference type="Proteomes" id="UP001267003">
    <property type="component" value="Unassembled WGS sequence"/>
</dbReference>
<keyword evidence="2" id="KW-0067">ATP-binding</keyword>
<proteinExistence type="predicted"/>
<evidence type="ECO:0000313" key="3">
    <source>
        <dbReference type="EMBL" id="PRO94595.1"/>
    </source>
</evidence>
<evidence type="ECO:0000313" key="4">
    <source>
        <dbReference type="EMBL" id="RMW57230.1"/>
    </source>
</evidence>
<evidence type="ECO:0000313" key="5">
    <source>
        <dbReference type="Proteomes" id="UP000238378"/>
    </source>
</evidence>
<gene>
    <name evidence="3" type="ORF">C6Y08_09370</name>
    <name evidence="4" type="ORF">D6U17_01385</name>
    <name evidence="2" type="ORF">RI536_10545</name>
</gene>
<evidence type="ECO:0000259" key="1">
    <source>
        <dbReference type="Pfam" id="PF04326"/>
    </source>
</evidence>
<dbReference type="InterPro" id="IPR038461">
    <property type="entry name" value="Schlafen_AlbA_2_dom_sf"/>
</dbReference>
<keyword evidence="2" id="KW-0547">Nucleotide-binding</keyword>
<dbReference type="GO" id="GO:0005524">
    <property type="term" value="F:ATP binding"/>
    <property type="evidence" value="ECO:0007669"/>
    <property type="project" value="UniProtKB-KW"/>
</dbReference>
<dbReference type="EMBL" id="PVOB01000159">
    <property type="protein sequence ID" value="PRO94595.1"/>
    <property type="molecule type" value="Genomic_DNA"/>
</dbReference>
<dbReference type="AlphaFoldDB" id="A0A2S9VH39"/>
<organism evidence="2 7">
    <name type="scientific">Lactiplantibacillus pentosus</name>
    <name type="common">Lactobacillus pentosus</name>
    <dbReference type="NCBI Taxonomy" id="1589"/>
    <lineage>
        <taxon>Bacteria</taxon>
        <taxon>Bacillati</taxon>
        <taxon>Bacillota</taxon>
        <taxon>Bacilli</taxon>
        <taxon>Lactobacillales</taxon>
        <taxon>Lactobacillaceae</taxon>
        <taxon>Lactiplantibacillus</taxon>
    </lineage>
</organism>
<evidence type="ECO:0000313" key="6">
    <source>
        <dbReference type="Proteomes" id="UP000281061"/>
    </source>
</evidence>
<dbReference type="EMBL" id="JAVLAQ010000001">
    <property type="protein sequence ID" value="MDT6990527.1"/>
    <property type="molecule type" value="Genomic_DNA"/>
</dbReference>
<name>A0A2S9VH39_LACPE</name>
<keyword evidence="5" id="KW-1185">Reference proteome</keyword>
<dbReference type="Proteomes" id="UP000281061">
    <property type="component" value="Unassembled WGS sequence"/>
</dbReference>
<dbReference type="EMBL" id="RDCL01000015">
    <property type="protein sequence ID" value="RMW57230.1"/>
    <property type="molecule type" value="Genomic_DNA"/>
</dbReference>